<evidence type="ECO:0000256" key="6">
    <source>
        <dbReference type="ARBA" id="ARBA00022884"/>
    </source>
</evidence>
<keyword evidence="7" id="KW-0346">Stress response</keyword>
<gene>
    <name evidence="9" type="ORF">A8139_05615</name>
</gene>
<keyword evidence="2" id="KW-1277">Toxin-antitoxin system</keyword>
<dbReference type="InterPro" id="IPR038570">
    <property type="entry name" value="HicA_sf"/>
</dbReference>
<protein>
    <submittedName>
        <fullName evidence="9">mRNA interferase</fullName>
    </submittedName>
</protein>
<comment type="similarity">
    <text evidence="1">Belongs to the HicA mRNA interferase family.</text>
</comment>
<feature type="region of interest" description="Disordered" evidence="8">
    <location>
        <begin position="28"/>
        <end position="59"/>
    </location>
</feature>
<evidence type="ECO:0000256" key="7">
    <source>
        <dbReference type="ARBA" id="ARBA00023016"/>
    </source>
</evidence>
<dbReference type="GO" id="GO:0016787">
    <property type="term" value="F:hydrolase activity"/>
    <property type="evidence" value="ECO:0007669"/>
    <property type="project" value="UniProtKB-KW"/>
</dbReference>
<organism evidence="9 10">
    <name type="scientific">Marinomonas primoryensis</name>
    <dbReference type="NCBI Taxonomy" id="178399"/>
    <lineage>
        <taxon>Bacteria</taxon>
        <taxon>Pseudomonadati</taxon>
        <taxon>Pseudomonadota</taxon>
        <taxon>Gammaproteobacteria</taxon>
        <taxon>Oceanospirillales</taxon>
        <taxon>Oceanospirillaceae</taxon>
        <taxon>Marinomonas</taxon>
    </lineage>
</organism>
<keyword evidence="5" id="KW-0378">Hydrolase</keyword>
<evidence type="ECO:0000313" key="10">
    <source>
        <dbReference type="Proteomes" id="UP000249898"/>
    </source>
</evidence>
<dbReference type="EMBL" id="CP016181">
    <property type="protein sequence ID" value="AWX99528.1"/>
    <property type="molecule type" value="Genomic_DNA"/>
</dbReference>
<keyword evidence="4" id="KW-0255">Endonuclease</keyword>
<sequence>MKQSEFKRWLEKQGVEFEQGAKHYKLTYKGKRSTLSRQPSKEMKEGTRKGILKQLGLDK</sequence>
<evidence type="ECO:0000256" key="3">
    <source>
        <dbReference type="ARBA" id="ARBA00022722"/>
    </source>
</evidence>
<dbReference type="Proteomes" id="UP000249898">
    <property type="component" value="Chromosome"/>
</dbReference>
<dbReference type="InterPro" id="IPR012933">
    <property type="entry name" value="HicA_mRNA_interferase"/>
</dbReference>
<evidence type="ECO:0000256" key="1">
    <source>
        <dbReference type="ARBA" id="ARBA00006620"/>
    </source>
</evidence>
<evidence type="ECO:0000256" key="5">
    <source>
        <dbReference type="ARBA" id="ARBA00022801"/>
    </source>
</evidence>
<accession>A0A2Z4PQV2</accession>
<dbReference type="Pfam" id="PF07927">
    <property type="entry name" value="HicA_toxin"/>
    <property type="match status" value="1"/>
</dbReference>
<evidence type="ECO:0000256" key="2">
    <source>
        <dbReference type="ARBA" id="ARBA00022649"/>
    </source>
</evidence>
<dbReference type="GO" id="GO:0004519">
    <property type="term" value="F:endonuclease activity"/>
    <property type="evidence" value="ECO:0007669"/>
    <property type="project" value="UniProtKB-KW"/>
</dbReference>
<keyword evidence="6" id="KW-0694">RNA-binding</keyword>
<reference evidence="9 10" key="1">
    <citation type="submission" date="2016-06" db="EMBL/GenBank/DDBJ databases">
        <title>The sequenced genome of the ice-adhering bacterium Marinomonas primoryensis, from Antarctica.</title>
        <authorList>
            <person name="Graham L."/>
            <person name="Vance T.D.R."/>
            <person name="Davies P.L."/>
        </authorList>
    </citation>
    <scope>NUCLEOTIDE SEQUENCE [LARGE SCALE GENOMIC DNA]</scope>
    <source>
        <strain evidence="9 10">AceL</strain>
    </source>
</reference>
<name>A0A2Z4PQV2_9GAMM</name>
<feature type="compositionally biased region" description="Basic and acidic residues" evidence="8">
    <location>
        <begin position="39"/>
        <end position="48"/>
    </location>
</feature>
<proteinExistence type="inferred from homology"/>
<keyword evidence="3" id="KW-0540">Nuclease</keyword>
<dbReference type="AlphaFoldDB" id="A0A2Z4PQV2"/>
<dbReference type="OrthoDB" id="6699594at2"/>
<dbReference type="RefSeq" id="WP_112136344.1">
    <property type="nucleotide sequence ID" value="NZ_CP016181.1"/>
</dbReference>
<evidence type="ECO:0000256" key="8">
    <source>
        <dbReference type="SAM" id="MobiDB-lite"/>
    </source>
</evidence>
<evidence type="ECO:0000313" key="9">
    <source>
        <dbReference type="EMBL" id="AWX99528.1"/>
    </source>
</evidence>
<evidence type="ECO:0000256" key="4">
    <source>
        <dbReference type="ARBA" id="ARBA00022759"/>
    </source>
</evidence>
<dbReference type="GO" id="GO:0003729">
    <property type="term" value="F:mRNA binding"/>
    <property type="evidence" value="ECO:0007669"/>
    <property type="project" value="InterPro"/>
</dbReference>
<dbReference type="SUPFAM" id="SSF54786">
    <property type="entry name" value="YcfA/nrd intein domain"/>
    <property type="match status" value="1"/>
</dbReference>
<dbReference type="Gene3D" id="3.30.920.30">
    <property type="entry name" value="Hypothetical protein"/>
    <property type="match status" value="1"/>
</dbReference>